<keyword evidence="4" id="KW-0997">Cell inner membrane</keyword>
<keyword evidence="6 9" id="KW-1133">Transmembrane helix</keyword>
<evidence type="ECO:0000256" key="6">
    <source>
        <dbReference type="ARBA" id="ARBA00022989"/>
    </source>
</evidence>
<feature type="transmembrane region" description="Helical" evidence="9">
    <location>
        <begin position="63"/>
        <end position="82"/>
    </location>
</feature>
<protein>
    <submittedName>
        <fullName evidence="10">TIGR01620 family protein</fullName>
    </submittedName>
</protein>
<dbReference type="KEGG" id="vih:AB0763_07395"/>
<gene>
    <name evidence="10" type="ORF">AB0763_07395</name>
</gene>
<keyword evidence="3" id="KW-1003">Cell membrane</keyword>
<dbReference type="PANTHER" id="PTHR39342">
    <property type="entry name" value="UPF0283 MEMBRANE PROTEIN YCJF"/>
    <property type="match status" value="1"/>
</dbReference>
<dbReference type="Pfam" id="PF05128">
    <property type="entry name" value="DUF697"/>
    <property type="match status" value="1"/>
</dbReference>
<dbReference type="InterPro" id="IPR006507">
    <property type="entry name" value="UPF0283"/>
</dbReference>
<evidence type="ECO:0000256" key="2">
    <source>
        <dbReference type="ARBA" id="ARBA00008255"/>
    </source>
</evidence>
<dbReference type="GO" id="GO:0005886">
    <property type="term" value="C:plasma membrane"/>
    <property type="evidence" value="ECO:0007669"/>
    <property type="project" value="UniProtKB-SubCell"/>
</dbReference>
<dbReference type="InterPro" id="IPR021147">
    <property type="entry name" value="DUF697"/>
</dbReference>
<evidence type="ECO:0000256" key="1">
    <source>
        <dbReference type="ARBA" id="ARBA00004429"/>
    </source>
</evidence>
<keyword evidence="5 9" id="KW-0812">Transmembrane</keyword>
<dbReference type="AlphaFoldDB" id="A0AB39HB31"/>
<accession>A0AB39HB31</accession>
<evidence type="ECO:0000313" key="10">
    <source>
        <dbReference type="EMBL" id="XDK24059.1"/>
    </source>
</evidence>
<evidence type="ECO:0000256" key="8">
    <source>
        <dbReference type="SAM" id="MobiDB-lite"/>
    </source>
</evidence>
<dbReference type="EMBL" id="CP162601">
    <property type="protein sequence ID" value="XDK24059.1"/>
    <property type="molecule type" value="Genomic_DNA"/>
</dbReference>
<organism evidence="10">
    <name type="scientific">Vibrio sp. HB236076</name>
    <dbReference type="NCBI Taxonomy" id="3232307"/>
    <lineage>
        <taxon>Bacteria</taxon>
        <taxon>Pseudomonadati</taxon>
        <taxon>Pseudomonadota</taxon>
        <taxon>Gammaproteobacteria</taxon>
        <taxon>Vibrionales</taxon>
        <taxon>Vibrionaceae</taxon>
        <taxon>Vibrio</taxon>
    </lineage>
</organism>
<reference evidence="10" key="1">
    <citation type="submission" date="2024-07" db="EMBL/GenBank/DDBJ databases">
        <title>Genome Analysis of a Potential Novel Vibrio Species Secreting pH- and Thermo-stable Alginate Lyase and its Application in Producing Alginate Oligosaccharides.</title>
        <authorList>
            <person name="Huang H."/>
            <person name="Bao K."/>
        </authorList>
    </citation>
    <scope>NUCLEOTIDE SEQUENCE</scope>
    <source>
        <strain evidence="10">HB236076</strain>
    </source>
</reference>
<proteinExistence type="inferred from homology"/>
<evidence type="ECO:0000256" key="4">
    <source>
        <dbReference type="ARBA" id="ARBA00022519"/>
    </source>
</evidence>
<comment type="subcellular location">
    <subcellularLocation>
        <location evidence="1">Cell inner membrane</location>
        <topology evidence="1">Multi-pass membrane protein</topology>
    </subcellularLocation>
</comment>
<dbReference type="RefSeq" id="WP_306100107.1">
    <property type="nucleotide sequence ID" value="NZ_CP162601.1"/>
</dbReference>
<evidence type="ECO:0000256" key="5">
    <source>
        <dbReference type="ARBA" id="ARBA00022692"/>
    </source>
</evidence>
<evidence type="ECO:0000256" key="7">
    <source>
        <dbReference type="ARBA" id="ARBA00023136"/>
    </source>
</evidence>
<sequence length="345" mass="38785">MSQNRDRQPFEQDDFVLAGDEKQQTPLQGKQVFDEQSIDFDISENELMADDHAEHLVERTPRWLVGLLVLLVSFMALNGYQLYQAISERLWSAIFWQGFGLSVSIVLFIAVSRVLLRWRVWQQHQDWQRQAEQLRQQAGLGNALPLCQRLSQLSPQYQDGDHYQVFVSQVSSHHNDRDVLNLFEQTVLAPLDHKASQLIAKYAADSAALVAISPFASADMLLVAWRNVVMIDKLSALYGVRLGQLSRWRLLKHIAMNMASAGASEWMIDNGFDALSVSASAKLSARASQGIGIGLLTARVGIQAVSLTRPIKANEQRVLTLKKIRQAVLSHVIRLYRGSKTPDNA</sequence>
<name>A0AB39HB31_9VIBR</name>
<feature type="compositionally biased region" description="Basic and acidic residues" evidence="8">
    <location>
        <begin position="1"/>
        <end position="10"/>
    </location>
</feature>
<dbReference type="NCBIfam" id="TIGR01620">
    <property type="entry name" value="hyp_HI0043"/>
    <property type="match status" value="1"/>
</dbReference>
<comment type="similarity">
    <text evidence="2">Belongs to the UPF0283 family.</text>
</comment>
<evidence type="ECO:0000256" key="3">
    <source>
        <dbReference type="ARBA" id="ARBA00022475"/>
    </source>
</evidence>
<keyword evidence="7 9" id="KW-0472">Membrane</keyword>
<dbReference type="PANTHER" id="PTHR39342:SF1">
    <property type="entry name" value="UPF0283 MEMBRANE PROTEIN YCJF"/>
    <property type="match status" value="1"/>
</dbReference>
<evidence type="ECO:0000256" key="9">
    <source>
        <dbReference type="SAM" id="Phobius"/>
    </source>
</evidence>
<feature type="transmembrane region" description="Helical" evidence="9">
    <location>
        <begin position="94"/>
        <end position="116"/>
    </location>
</feature>
<feature type="region of interest" description="Disordered" evidence="8">
    <location>
        <begin position="1"/>
        <end position="25"/>
    </location>
</feature>